<dbReference type="Gene3D" id="1.10.10.60">
    <property type="entry name" value="Homeodomain-like"/>
    <property type="match status" value="2"/>
</dbReference>
<dbReference type="InterPro" id="IPR009057">
    <property type="entry name" value="Homeodomain-like_sf"/>
</dbReference>
<evidence type="ECO:0000256" key="3">
    <source>
        <dbReference type="ARBA" id="ARBA00023163"/>
    </source>
</evidence>
<dbReference type="Proteomes" id="UP000627292">
    <property type="component" value="Unassembled WGS sequence"/>
</dbReference>
<dbReference type="Pfam" id="PF02311">
    <property type="entry name" value="AraC_binding"/>
    <property type="match status" value="1"/>
</dbReference>
<dbReference type="InterPro" id="IPR018060">
    <property type="entry name" value="HTH_AraC"/>
</dbReference>
<protein>
    <submittedName>
        <fullName evidence="5">AraC family transcriptional regulator</fullName>
    </submittedName>
</protein>
<dbReference type="GO" id="GO:0003700">
    <property type="term" value="F:DNA-binding transcription factor activity"/>
    <property type="evidence" value="ECO:0007669"/>
    <property type="project" value="InterPro"/>
</dbReference>
<dbReference type="InterPro" id="IPR003313">
    <property type="entry name" value="AraC-bd"/>
</dbReference>
<name>A0A917MWZ7_9BACT</name>
<accession>A0A917MWZ7</accession>
<dbReference type="Pfam" id="PF12833">
    <property type="entry name" value="HTH_18"/>
    <property type="match status" value="1"/>
</dbReference>
<sequence length="285" mass="33203">MKRENLHEPFSIEYKTLEEGPCAGHKHSFFELVYIVEGTGIQCINQNQFAYHPGHMFLITPEDCHSFDVQTTTTFFYLRFNDIYIRESGILTSNIQKLEFILQNANHKPGCILKNIVDKQVVKPLVDAIIREYESRDIYNQELIQQYVNTLIVLVARNIAKFLHLELSGNTDQKAANILNFIQANIYYPDKLRAEYLCNHFNVSINYLGKYFKQHTGSTLQKYITQYRQTLIEHRLTHSDKRLGEIVNEFGFTDESHLNKFFRNNRGVSPKAFRLERVAGTAGKI</sequence>
<evidence type="ECO:0000256" key="1">
    <source>
        <dbReference type="ARBA" id="ARBA00023015"/>
    </source>
</evidence>
<evidence type="ECO:0000313" key="6">
    <source>
        <dbReference type="Proteomes" id="UP000627292"/>
    </source>
</evidence>
<keyword evidence="6" id="KW-1185">Reference proteome</keyword>
<comment type="caution">
    <text evidence="5">The sequence shown here is derived from an EMBL/GenBank/DDBJ whole genome shotgun (WGS) entry which is preliminary data.</text>
</comment>
<dbReference type="SMART" id="SM00342">
    <property type="entry name" value="HTH_ARAC"/>
    <property type="match status" value="1"/>
</dbReference>
<proteinExistence type="predicted"/>
<dbReference type="SUPFAM" id="SSF46689">
    <property type="entry name" value="Homeodomain-like"/>
    <property type="match status" value="1"/>
</dbReference>
<dbReference type="SUPFAM" id="SSF51215">
    <property type="entry name" value="Regulatory protein AraC"/>
    <property type="match status" value="1"/>
</dbReference>
<keyword evidence="1" id="KW-0805">Transcription regulation</keyword>
<dbReference type="InterPro" id="IPR037923">
    <property type="entry name" value="HTH-like"/>
</dbReference>
<feature type="domain" description="HTH araC/xylS-type" evidence="4">
    <location>
        <begin position="176"/>
        <end position="276"/>
    </location>
</feature>
<dbReference type="AlphaFoldDB" id="A0A917MWZ7"/>
<evidence type="ECO:0000259" key="4">
    <source>
        <dbReference type="PROSITE" id="PS01124"/>
    </source>
</evidence>
<keyword evidence="2" id="KW-0238">DNA-binding</keyword>
<reference evidence="5" key="1">
    <citation type="journal article" date="2014" name="Int. J. Syst. Evol. Microbiol.">
        <title>Complete genome sequence of Corynebacterium casei LMG S-19264T (=DSM 44701T), isolated from a smear-ripened cheese.</title>
        <authorList>
            <consortium name="US DOE Joint Genome Institute (JGI-PGF)"/>
            <person name="Walter F."/>
            <person name="Albersmeier A."/>
            <person name="Kalinowski J."/>
            <person name="Ruckert C."/>
        </authorList>
    </citation>
    <scope>NUCLEOTIDE SEQUENCE</scope>
    <source>
        <strain evidence="5">CGMCC 1.15290</strain>
    </source>
</reference>
<gene>
    <name evidence="5" type="ORF">GCM10011379_33820</name>
</gene>
<dbReference type="PANTHER" id="PTHR43280">
    <property type="entry name" value="ARAC-FAMILY TRANSCRIPTIONAL REGULATOR"/>
    <property type="match status" value="1"/>
</dbReference>
<organism evidence="5 6">
    <name type="scientific">Filimonas zeae</name>
    <dbReference type="NCBI Taxonomy" id="1737353"/>
    <lineage>
        <taxon>Bacteria</taxon>
        <taxon>Pseudomonadati</taxon>
        <taxon>Bacteroidota</taxon>
        <taxon>Chitinophagia</taxon>
        <taxon>Chitinophagales</taxon>
        <taxon>Chitinophagaceae</taxon>
        <taxon>Filimonas</taxon>
    </lineage>
</organism>
<dbReference type="GO" id="GO:0043565">
    <property type="term" value="F:sequence-specific DNA binding"/>
    <property type="evidence" value="ECO:0007669"/>
    <property type="project" value="InterPro"/>
</dbReference>
<evidence type="ECO:0000256" key="2">
    <source>
        <dbReference type="ARBA" id="ARBA00023125"/>
    </source>
</evidence>
<dbReference type="Gene3D" id="2.60.120.10">
    <property type="entry name" value="Jelly Rolls"/>
    <property type="match status" value="1"/>
</dbReference>
<keyword evidence="3" id="KW-0804">Transcription</keyword>
<dbReference type="PROSITE" id="PS01124">
    <property type="entry name" value="HTH_ARAC_FAMILY_2"/>
    <property type="match status" value="1"/>
</dbReference>
<dbReference type="InterPro" id="IPR014710">
    <property type="entry name" value="RmlC-like_jellyroll"/>
</dbReference>
<reference evidence="5" key="2">
    <citation type="submission" date="2020-09" db="EMBL/GenBank/DDBJ databases">
        <authorList>
            <person name="Sun Q."/>
            <person name="Zhou Y."/>
        </authorList>
    </citation>
    <scope>NUCLEOTIDE SEQUENCE</scope>
    <source>
        <strain evidence="5">CGMCC 1.15290</strain>
    </source>
</reference>
<dbReference type="PANTHER" id="PTHR43280:SF28">
    <property type="entry name" value="HTH-TYPE TRANSCRIPTIONAL ACTIVATOR RHAS"/>
    <property type="match status" value="1"/>
</dbReference>
<dbReference type="RefSeq" id="WP_188954366.1">
    <property type="nucleotide sequence ID" value="NZ_BMIB01000003.1"/>
</dbReference>
<evidence type="ECO:0000313" key="5">
    <source>
        <dbReference type="EMBL" id="GGH72896.1"/>
    </source>
</evidence>
<dbReference type="EMBL" id="BMIB01000003">
    <property type="protein sequence ID" value="GGH72896.1"/>
    <property type="molecule type" value="Genomic_DNA"/>
</dbReference>